<keyword evidence="2" id="KW-1185">Reference proteome</keyword>
<accession>A0A7D9LCM3</accession>
<dbReference type="AlphaFoldDB" id="A0A7D9LCM3"/>
<dbReference type="Proteomes" id="UP001152795">
    <property type="component" value="Unassembled WGS sequence"/>
</dbReference>
<gene>
    <name evidence="1" type="ORF">PACLA_8A004776</name>
</gene>
<proteinExistence type="predicted"/>
<dbReference type="InterPro" id="IPR043128">
    <property type="entry name" value="Rev_trsase/Diguanyl_cyclase"/>
</dbReference>
<comment type="caution">
    <text evidence="1">The sequence shown here is derived from an EMBL/GenBank/DDBJ whole genome shotgun (WGS) entry which is preliminary data.</text>
</comment>
<sequence length="57" mass="6587">MHEHVEGLHGVEVIADDFVVVGFGSTPEEWNADHDRNVRAFLERCREKNLKLKKEKA</sequence>
<evidence type="ECO:0000313" key="2">
    <source>
        <dbReference type="Proteomes" id="UP001152795"/>
    </source>
</evidence>
<organism evidence="1 2">
    <name type="scientific">Paramuricea clavata</name>
    <name type="common">Red gorgonian</name>
    <name type="synonym">Violescent sea-whip</name>
    <dbReference type="NCBI Taxonomy" id="317549"/>
    <lineage>
        <taxon>Eukaryota</taxon>
        <taxon>Metazoa</taxon>
        <taxon>Cnidaria</taxon>
        <taxon>Anthozoa</taxon>
        <taxon>Octocorallia</taxon>
        <taxon>Malacalcyonacea</taxon>
        <taxon>Plexauridae</taxon>
        <taxon>Paramuricea</taxon>
    </lineage>
</organism>
<dbReference type="Gene3D" id="3.30.70.270">
    <property type="match status" value="1"/>
</dbReference>
<dbReference type="EMBL" id="CACRXK020016621">
    <property type="protein sequence ID" value="CAB4030099.1"/>
    <property type="molecule type" value="Genomic_DNA"/>
</dbReference>
<evidence type="ECO:0000313" key="1">
    <source>
        <dbReference type="EMBL" id="CAB4030099.1"/>
    </source>
</evidence>
<name>A0A7D9LCM3_PARCT</name>
<protein>
    <submittedName>
        <fullName evidence="1">Uncharacterized protein</fullName>
    </submittedName>
</protein>
<dbReference type="OrthoDB" id="5967742at2759"/>
<reference evidence="1" key="1">
    <citation type="submission" date="2020-04" db="EMBL/GenBank/DDBJ databases">
        <authorList>
            <person name="Alioto T."/>
            <person name="Alioto T."/>
            <person name="Gomez Garrido J."/>
        </authorList>
    </citation>
    <scope>NUCLEOTIDE SEQUENCE</scope>
    <source>
        <strain evidence="1">A484AB</strain>
    </source>
</reference>
<feature type="non-terminal residue" evidence="1">
    <location>
        <position position="57"/>
    </location>
</feature>